<dbReference type="PROSITE" id="PS51371">
    <property type="entry name" value="CBS"/>
    <property type="match status" value="2"/>
</dbReference>
<dbReference type="Pfam" id="PF00571">
    <property type="entry name" value="CBS"/>
    <property type="match status" value="2"/>
</dbReference>
<keyword evidence="1 2" id="KW-0129">CBS domain</keyword>
<dbReference type="CDD" id="cd02205">
    <property type="entry name" value="CBS_pair_SF"/>
    <property type="match status" value="1"/>
</dbReference>
<evidence type="ECO:0000313" key="4">
    <source>
        <dbReference type="EMBL" id="CAA9466879.1"/>
    </source>
</evidence>
<dbReference type="AlphaFoldDB" id="A0A6J4RBQ7"/>
<sequence length="134" mass="14443">MPVRNVPVEEVGPRAGDVMLRSPDTVPGDMSVGSARHLLENPRLRMLLVAGGGRLIGAVTRERLETEPDGELTLASIADRQAPRVTPDEPVPSVLAMLEAAGSDRLPVVDDDDRLLGLICFNRSKRHFCIDAAP</sequence>
<gene>
    <name evidence="4" type="ORF">AVDCRST_MAG38-949</name>
</gene>
<dbReference type="Gene3D" id="3.10.580.10">
    <property type="entry name" value="CBS-domain"/>
    <property type="match status" value="1"/>
</dbReference>
<evidence type="ECO:0000259" key="3">
    <source>
        <dbReference type="PROSITE" id="PS51371"/>
    </source>
</evidence>
<reference evidence="4" key="1">
    <citation type="submission" date="2020-02" db="EMBL/GenBank/DDBJ databases">
        <authorList>
            <person name="Meier V. D."/>
        </authorList>
    </citation>
    <scope>NUCLEOTIDE SEQUENCE</scope>
    <source>
        <strain evidence="4">AVDCRST_MAG38</strain>
    </source>
</reference>
<organism evidence="4">
    <name type="scientific">uncultured Solirubrobacteraceae bacterium</name>
    <dbReference type="NCBI Taxonomy" id="1162706"/>
    <lineage>
        <taxon>Bacteria</taxon>
        <taxon>Bacillati</taxon>
        <taxon>Actinomycetota</taxon>
        <taxon>Thermoleophilia</taxon>
        <taxon>Solirubrobacterales</taxon>
        <taxon>Solirubrobacteraceae</taxon>
        <taxon>environmental samples</taxon>
    </lineage>
</organism>
<name>A0A6J4RBQ7_9ACTN</name>
<evidence type="ECO:0000256" key="2">
    <source>
        <dbReference type="PROSITE-ProRule" id="PRU00703"/>
    </source>
</evidence>
<proteinExistence type="predicted"/>
<dbReference type="InterPro" id="IPR051257">
    <property type="entry name" value="Diverse_CBS-Domain"/>
</dbReference>
<dbReference type="InterPro" id="IPR046342">
    <property type="entry name" value="CBS_dom_sf"/>
</dbReference>
<accession>A0A6J4RBQ7</accession>
<feature type="domain" description="CBS" evidence="3">
    <location>
        <begin position="19"/>
        <end position="74"/>
    </location>
</feature>
<dbReference type="EMBL" id="CADCVJ010000058">
    <property type="protein sequence ID" value="CAA9466879.1"/>
    <property type="molecule type" value="Genomic_DNA"/>
</dbReference>
<feature type="domain" description="CBS" evidence="3">
    <location>
        <begin position="78"/>
        <end position="134"/>
    </location>
</feature>
<dbReference type="SUPFAM" id="SSF54631">
    <property type="entry name" value="CBS-domain pair"/>
    <property type="match status" value="1"/>
</dbReference>
<dbReference type="InterPro" id="IPR000644">
    <property type="entry name" value="CBS_dom"/>
</dbReference>
<protein>
    <recommendedName>
        <fullName evidence="3">CBS domain-containing protein</fullName>
    </recommendedName>
</protein>
<dbReference type="PANTHER" id="PTHR43080:SF26">
    <property type="entry name" value="REGULATORY PROTEIN"/>
    <property type="match status" value="1"/>
</dbReference>
<dbReference type="PANTHER" id="PTHR43080">
    <property type="entry name" value="CBS DOMAIN-CONTAINING PROTEIN CBSX3, MITOCHONDRIAL"/>
    <property type="match status" value="1"/>
</dbReference>
<evidence type="ECO:0000256" key="1">
    <source>
        <dbReference type="ARBA" id="ARBA00023122"/>
    </source>
</evidence>